<organism evidence="21 22">
    <name type="scientific">Niveibacterium umoris</name>
    <dbReference type="NCBI Taxonomy" id="1193620"/>
    <lineage>
        <taxon>Bacteria</taxon>
        <taxon>Pseudomonadati</taxon>
        <taxon>Pseudomonadota</taxon>
        <taxon>Betaproteobacteria</taxon>
        <taxon>Rhodocyclales</taxon>
        <taxon>Rhodocyclaceae</taxon>
        <taxon>Niveibacterium</taxon>
    </lineage>
</organism>
<reference evidence="21 22" key="1">
    <citation type="submission" date="2020-08" db="EMBL/GenBank/DDBJ databases">
        <title>Genomic Encyclopedia of Type Strains, Phase IV (KMG-IV): sequencing the most valuable type-strain genomes for metagenomic binning, comparative biology and taxonomic classification.</title>
        <authorList>
            <person name="Goeker M."/>
        </authorList>
    </citation>
    <scope>NUCLEOTIDE SEQUENCE [LARGE SCALE GENOMIC DNA]</scope>
    <source>
        <strain evidence="21 22">DSM 106739</strain>
    </source>
</reference>
<dbReference type="Pfam" id="PF00132">
    <property type="entry name" value="Hexapep"/>
    <property type="match status" value="1"/>
</dbReference>
<dbReference type="InterPro" id="IPR011004">
    <property type="entry name" value="Trimer_LpxA-like_sf"/>
</dbReference>
<keyword evidence="22" id="KW-1185">Reference proteome</keyword>
<dbReference type="SUPFAM" id="SSF53448">
    <property type="entry name" value="Nucleotide-diphospho-sugar transferases"/>
    <property type="match status" value="1"/>
</dbReference>
<dbReference type="GO" id="GO:0019134">
    <property type="term" value="F:glucosamine-1-phosphate N-acetyltransferase activity"/>
    <property type="evidence" value="ECO:0007669"/>
    <property type="project" value="UniProtKB-UniRule"/>
</dbReference>
<comment type="catalytic activity">
    <reaction evidence="15 18">
        <text>alpha-D-glucosamine 1-phosphate + acetyl-CoA = N-acetyl-alpha-D-glucosamine 1-phosphate + CoA + H(+)</text>
        <dbReference type="Rhea" id="RHEA:13725"/>
        <dbReference type="ChEBI" id="CHEBI:15378"/>
        <dbReference type="ChEBI" id="CHEBI:57287"/>
        <dbReference type="ChEBI" id="CHEBI:57288"/>
        <dbReference type="ChEBI" id="CHEBI:57776"/>
        <dbReference type="ChEBI" id="CHEBI:58516"/>
        <dbReference type="EC" id="2.3.1.157"/>
    </reaction>
</comment>
<dbReference type="Proteomes" id="UP000561045">
    <property type="component" value="Unassembled WGS sequence"/>
</dbReference>
<evidence type="ECO:0000313" key="21">
    <source>
        <dbReference type="EMBL" id="MBB4013156.1"/>
    </source>
</evidence>
<keyword evidence="12 18" id="KW-0511">Multifunctional enzyme</keyword>
<evidence type="ECO:0000256" key="10">
    <source>
        <dbReference type="ARBA" id="ARBA00022960"/>
    </source>
</evidence>
<comment type="pathway">
    <text evidence="18">Nucleotide-sugar biosynthesis; UDP-N-acetyl-alpha-D-glucosamine biosynthesis; N-acetyl-alpha-D-glucosamine 1-phosphate from alpha-D-glucosamine 6-phosphate (route II): step 2/2.</text>
</comment>
<evidence type="ECO:0000256" key="7">
    <source>
        <dbReference type="ARBA" id="ARBA00022723"/>
    </source>
</evidence>
<feature type="binding site" evidence="18">
    <location>
        <position position="135"/>
    </location>
    <ligand>
        <name>UDP-N-acetyl-alpha-D-glucosamine</name>
        <dbReference type="ChEBI" id="CHEBI:57705"/>
    </ligand>
</feature>
<keyword evidence="14 18" id="KW-0961">Cell wall biogenesis/degradation</keyword>
<dbReference type="UniPathway" id="UPA00113">
    <property type="reaction ID" value="UER00532"/>
</dbReference>
<protein>
    <recommendedName>
        <fullName evidence="18">Bifunctional protein GlmU</fullName>
    </recommendedName>
    <domain>
        <recommendedName>
            <fullName evidence="18">UDP-N-acetylglucosamine pyrophosphorylase</fullName>
            <ecNumber evidence="18">2.7.7.23</ecNumber>
        </recommendedName>
        <alternativeName>
            <fullName evidence="18">N-acetylglucosamine-1-phosphate uridyltransferase</fullName>
        </alternativeName>
    </domain>
    <domain>
        <recommendedName>
            <fullName evidence="18">Glucosamine-1-phosphate N-acetyltransferase</fullName>
            <ecNumber evidence="18">2.3.1.157</ecNumber>
        </recommendedName>
    </domain>
</protein>
<feature type="region of interest" description="N-acetyltransferase" evidence="18">
    <location>
        <begin position="247"/>
        <end position="453"/>
    </location>
</feature>
<dbReference type="NCBIfam" id="TIGR01173">
    <property type="entry name" value="glmU"/>
    <property type="match status" value="1"/>
</dbReference>
<feature type="active site" description="Proton acceptor" evidence="18">
    <location>
        <position position="359"/>
    </location>
</feature>
<feature type="binding site" evidence="18">
    <location>
        <position position="376"/>
    </location>
    <ligand>
        <name>acetyl-CoA</name>
        <dbReference type="ChEBI" id="CHEBI:57288"/>
    </ligand>
</feature>
<keyword evidence="11 18" id="KW-0573">Peptidoglycan synthesis</keyword>
<keyword evidence="4 18" id="KW-0963">Cytoplasm</keyword>
<dbReference type="GO" id="GO:0003977">
    <property type="term" value="F:UDP-N-acetylglucosamine diphosphorylase activity"/>
    <property type="evidence" value="ECO:0007669"/>
    <property type="project" value="UniProtKB-UniRule"/>
</dbReference>
<feature type="binding site" evidence="18">
    <location>
        <begin position="98"/>
        <end position="100"/>
    </location>
    <ligand>
        <name>UDP-N-acetyl-alpha-D-glucosamine</name>
        <dbReference type="ChEBI" id="CHEBI:57705"/>
    </ligand>
</feature>
<feature type="binding site" evidence="18">
    <location>
        <position position="223"/>
    </location>
    <ligand>
        <name>Mg(2+)</name>
        <dbReference type="ChEBI" id="CHEBI:18420"/>
    </ligand>
</feature>
<feature type="domain" description="Mannose-1-phosphate guanyltransferase C-terminal" evidence="20">
    <location>
        <begin position="266"/>
        <end position="356"/>
    </location>
</feature>
<keyword evidence="8 18" id="KW-0677">Repeat</keyword>
<dbReference type="GO" id="GO:0000902">
    <property type="term" value="P:cell morphogenesis"/>
    <property type="evidence" value="ECO:0007669"/>
    <property type="project" value="UniProtKB-UniRule"/>
</dbReference>
<feature type="binding site" evidence="18">
    <location>
        <position position="223"/>
    </location>
    <ligand>
        <name>UDP-N-acetyl-alpha-D-glucosamine</name>
        <dbReference type="ChEBI" id="CHEBI:57705"/>
    </ligand>
</feature>
<evidence type="ECO:0000256" key="13">
    <source>
        <dbReference type="ARBA" id="ARBA00023315"/>
    </source>
</evidence>
<feature type="binding site" evidence="18">
    <location>
        <position position="100"/>
    </location>
    <ligand>
        <name>Mg(2+)</name>
        <dbReference type="ChEBI" id="CHEBI:18420"/>
    </ligand>
</feature>
<evidence type="ECO:0000256" key="3">
    <source>
        <dbReference type="ARBA" id="ARBA00007947"/>
    </source>
</evidence>
<evidence type="ECO:0000313" key="22">
    <source>
        <dbReference type="Proteomes" id="UP000561045"/>
    </source>
</evidence>
<dbReference type="GO" id="GO:0008360">
    <property type="term" value="P:regulation of cell shape"/>
    <property type="evidence" value="ECO:0007669"/>
    <property type="project" value="UniProtKB-KW"/>
</dbReference>
<keyword evidence="13 18" id="KW-0012">Acyltransferase</keyword>
<dbReference type="CDD" id="cd03353">
    <property type="entry name" value="LbH_GlmU_C"/>
    <property type="match status" value="1"/>
</dbReference>
<feature type="region of interest" description="Pyrophosphorylase" evidence="18">
    <location>
        <begin position="1"/>
        <end position="225"/>
    </location>
</feature>
<evidence type="ECO:0000256" key="12">
    <source>
        <dbReference type="ARBA" id="ARBA00023268"/>
    </source>
</evidence>
<comment type="subcellular location">
    <subcellularLocation>
        <location evidence="1 18">Cytoplasm</location>
    </subcellularLocation>
</comment>
<feature type="binding site" evidence="18">
    <location>
        <position position="362"/>
    </location>
    <ligand>
        <name>UDP-N-acetyl-alpha-D-glucosamine</name>
        <dbReference type="ChEBI" id="CHEBI:57705"/>
    </ligand>
</feature>
<dbReference type="GO" id="GO:0016020">
    <property type="term" value="C:membrane"/>
    <property type="evidence" value="ECO:0007669"/>
    <property type="project" value="GOC"/>
</dbReference>
<evidence type="ECO:0000256" key="16">
    <source>
        <dbReference type="ARBA" id="ARBA00048493"/>
    </source>
</evidence>
<evidence type="ECO:0000256" key="8">
    <source>
        <dbReference type="ARBA" id="ARBA00022737"/>
    </source>
</evidence>
<gene>
    <name evidence="18" type="primary">glmU</name>
    <name evidence="21" type="ORF">GGR36_002502</name>
</gene>
<keyword evidence="7 18" id="KW-0479">Metal-binding</keyword>
<comment type="cofactor">
    <cofactor evidence="18">
        <name>Mg(2+)</name>
        <dbReference type="ChEBI" id="CHEBI:18420"/>
    </cofactor>
    <text evidence="18">Binds 1 Mg(2+) ion per subunit.</text>
</comment>
<evidence type="ECO:0000259" key="20">
    <source>
        <dbReference type="Pfam" id="PF25087"/>
    </source>
</evidence>
<dbReference type="Pfam" id="PF12804">
    <property type="entry name" value="NTP_transf_3"/>
    <property type="match status" value="1"/>
</dbReference>
<dbReference type="InterPro" id="IPR050065">
    <property type="entry name" value="GlmU-like"/>
</dbReference>
<feature type="binding site" evidence="18">
    <location>
        <position position="401"/>
    </location>
    <ligand>
        <name>acetyl-CoA</name>
        <dbReference type="ChEBI" id="CHEBI:57288"/>
    </ligand>
</feature>
<dbReference type="InterPro" id="IPR001451">
    <property type="entry name" value="Hexapep"/>
</dbReference>
<dbReference type="Gene3D" id="3.90.550.10">
    <property type="entry name" value="Spore Coat Polysaccharide Biosynthesis Protein SpsA, Chain A"/>
    <property type="match status" value="1"/>
</dbReference>
<dbReference type="GO" id="GO:0005737">
    <property type="term" value="C:cytoplasm"/>
    <property type="evidence" value="ECO:0007669"/>
    <property type="project" value="UniProtKB-SubCell"/>
</dbReference>
<keyword evidence="6 18" id="KW-0548">Nucleotidyltransferase</keyword>
<dbReference type="EC" id="2.7.7.23" evidence="18"/>
<dbReference type="GO" id="GO:0071555">
    <property type="term" value="P:cell wall organization"/>
    <property type="evidence" value="ECO:0007669"/>
    <property type="project" value="UniProtKB-KW"/>
</dbReference>
<sequence length="453" mass="47782">MHVVVLAAGQGKRMRSALPKVLQPLAGRPLLGHVLDTARALGAEKLCVVYGHGGEQVRAALDAPDLAWALQAEQLGTGHAVAQALPHLPESGPVLILYGDVPLTRRETLAGLIEAAGTSGFALLTVDMADPTGYGRIVRDASHRVARIVEHKDASEAERTIREVNTGIICCQAQHLRGWLGKIRNDNAQGEYYLPDVIAMAVADGIEVKTSQPVAVWETLGVNDKAQLAELERLHQKNLAQALLVAGVTLIDPARIDIRGTLETGRDVEIDVNCVFEGAVVLGDGAKIGANCVLKNVTVAAGAVIHPFSHLEGAEVGAKSLIGPFARLRPGTKLSEDVHIGNFTEVKNSTIAAHSKANHLAYIGDADIGSKVNVGAGTITCNYDGANKFRTVIEDEVFIGSDTQLVAPVRVGKGATLGAGTTLTKDAPAGQLTLSRARQLTVPGWQRPVKKAK</sequence>
<feature type="binding site" evidence="18">
    <location>
        <position position="347"/>
    </location>
    <ligand>
        <name>UDP-N-acetyl-alpha-D-glucosamine</name>
        <dbReference type="ChEBI" id="CHEBI:57705"/>
    </ligand>
</feature>
<evidence type="ECO:0000256" key="4">
    <source>
        <dbReference type="ARBA" id="ARBA00022490"/>
    </source>
</evidence>
<keyword evidence="9 18" id="KW-0460">Magnesium</keyword>
<feature type="binding site" evidence="18">
    <location>
        <begin position="6"/>
        <end position="9"/>
    </location>
    <ligand>
        <name>UDP-N-acetyl-alpha-D-glucosamine</name>
        <dbReference type="ChEBI" id="CHEBI:57705"/>
    </ligand>
</feature>
<feature type="binding site" evidence="18">
    <location>
        <position position="150"/>
    </location>
    <ligand>
        <name>UDP-N-acetyl-alpha-D-glucosamine</name>
        <dbReference type="ChEBI" id="CHEBI:57705"/>
    </ligand>
</feature>
<comment type="pathway">
    <text evidence="18">Bacterial outer membrane biogenesis; LPS lipid A biosynthesis.</text>
</comment>
<feature type="domain" description="MobA-like NTP transferase" evidence="19">
    <location>
        <begin position="3"/>
        <end position="127"/>
    </location>
</feature>
<comment type="subunit">
    <text evidence="18">Homotrimer.</text>
</comment>
<evidence type="ECO:0000256" key="5">
    <source>
        <dbReference type="ARBA" id="ARBA00022679"/>
    </source>
</evidence>
<comment type="pathway">
    <text evidence="18">Nucleotide-sugar biosynthesis; UDP-N-acetyl-alpha-D-glucosamine biosynthesis; UDP-N-acetyl-alpha-D-glucosamine from N-acetyl-alpha-D-glucosamine 1-phosphate: step 1/1.</text>
</comment>
<proteinExistence type="inferred from homology"/>
<feature type="binding site" evidence="18">
    <location>
        <position position="373"/>
    </location>
    <ligand>
        <name>UDP-N-acetyl-alpha-D-glucosamine</name>
        <dbReference type="ChEBI" id="CHEBI:57705"/>
    </ligand>
</feature>
<evidence type="ECO:0000256" key="2">
    <source>
        <dbReference type="ARBA" id="ARBA00007707"/>
    </source>
</evidence>
<dbReference type="Pfam" id="PF25087">
    <property type="entry name" value="GMPPB_C"/>
    <property type="match status" value="1"/>
</dbReference>
<dbReference type="RefSeq" id="WP_183635065.1">
    <property type="nucleotide sequence ID" value="NZ_BAABLE010000005.1"/>
</dbReference>
<comment type="similarity">
    <text evidence="2 18">In the C-terminal section; belongs to the transferase hexapeptide repeat family.</text>
</comment>
<feature type="binding site" evidence="18">
    <location>
        <position position="20"/>
    </location>
    <ligand>
        <name>UDP-N-acetyl-alpha-D-glucosamine</name>
        <dbReference type="ChEBI" id="CHEBI:57705"/>
    </ligand>
</feature>
<name>A0A840BQR7_9RHOO</name>
<evidence type="ECO:0000256" key="15">
    <source>
        <dbReference type="ARBA" id="ARBA00048247"/>
    </source>
</evidence>
<feature type="binding site" evidence="18">
    <location>
        <position position="419"/>
    </location>
    <ligand>
        <name>acetyl-CoA</name>
        <dbReference type="ChEBI" id="CHEBI:57288"/>
    </ligand>
</feature>
<dbReference type="InterPro" id="IPR025877">
    <property type="entry name" value="MobA-like_NTP_Trfase"/>
</dbReference>
<dbReference type="SUPFAM" id="SSF51161">
    <property type="entry name" value="Trimeric LpxA-like enzymes"/>
    <property type="match status" value="1"/>
</dbReference>
<dbReference type="GO" id="GO:0000287">
    <property type="term" value="F:magnesium ion binding"/>
    <property type="evidence" value="ECO:0007669"/>
    <property type="project" value="UniProtKB-UniRule"/>
</dbReference>
<evidence type="ECO:0000256" key="9">
    <source>
        <dbReference type="ARBA" id="ARBA00022842"/>
    </source>
</evidence>
<dbReference type="InterPro" id="IPR056729">
    <property type="entry name" value="GMPPB_C"/>
</dbReference>
<dbReference type="EC" id="2.3.1.157" evidence="18"/>
<evidence type="ECO:0000256" key="6">
    <source>
        <dbReference type="ARBA" id="ARBA00022695"/>
    </source>
</evidence>
<comment type="catalytic activity">
    <reaction evidence="16 18">
        <text>N-acetyl-alpha-D-glucosamine 1-phosphate + UTP + H(+) = UDP-N-acetyl-alpha-D-glucosamine + diphosphate</text>
        <dbReference type="Rhea" id="RHEA:13509"/>
        <dbReference type="ChEBI" id="CHEBI:15378"/>
        <dbReference type="ChEBI" id="CHEBI:33019"/>
        <dbReference type="ChEBI" id="CHEBI:46398"/>
        <dbReference type="ChEBI" id="CHEBI:57705"/>
        <dbReference type="ChEBI" id="CHEBI:57776"/>
        <dbReference type="EC" id="2.7.7.23"/>
    </reaction>
</comment>
<dbReference type="Gene3D" id="2.160.10.10">
    <property type="entry name" value="Hexapeptide repeat proteins"/>
    <property type="match status" value="1"/>
</dbReference>
<feature type="binding site" evidence="18">
    <location>
        <position position="165"/>
    </location>
    <ligand>
        <name>UDP-N-acetyl-alpha-D-glucosamine</name>
        <dbReference type="ChEBI" id="CHEBI:57705"/>
    </ligand>
</feature>
<feature type="binding site" evidence="18">
    <location>
        <begin position="382"/>
        <end position="383"/>
    </location>
    <ligand>
        <name>acetyl-CoA</name>
        <dbReference type="ChEBI" id="CHEBI:57288"/>
    </ligand>
</feature>
<evidence type="ECO:0000256" key="11">
    <source>
        <dbReference type="ARBA" id="ARBA00022984"/>
    </source>
</evidence>
<comment type="similarity">
    <text evidence="3 18">In the N-terminal section; belongs to the N-acetylglucosamine-1-phosphate uridyltransferase family.</text>
</comment>
<evidence type="ECO:0000259" key="19">
    <source>
        <dbReference type="Pfam" id="PF12804"/>
    </source>
</evidence>
<feature type="binding site" evidence="18">
    <location>
        <position position="436"/>
    </location>
    <ligand>
        <name>acetyl-CoA</name>
        <dbReference type="ChEBI" id="CHEBI:57288"/>
    </ligand>
</feature>
<feature type="binding site" evidence="18">
    <location>
        <begin position="76"/>
        <end position="77"/>
    </location>
    <ligand>
        <name>UDP-N-acetyl-alpha-D-glucosamine</name>
        <dbReference type="ChEBI" id="CHEBI:57705"/>
    </ligand>
</feature>
<keyword evidence="10 18" id="KW-0133">Cell shape</keyword>
<dbReference type="HAMAP" id="MF_01631">
    <property type="entry name" value="GlmU"/>
    <property type="match status" value="1"/>
</dbReference>
<dbReference type="AlphaFoldDB" id="A0A840BQR7"/>
<dbReference type="GO" id="GO:0009245">
    <property type="term" value="P:lipid A biosynthetic process"/>
    <property type="evidence" value="ECO:0007669"/>
    <property type="project" value="UniProtKB-UniRule"/>
</dbReference>
<evidence type="ECO:0000256" key="1">
    <source>
        <dbReference type="ARBA" id="ARBA00004496"/>
    </source>
</evidence>
<dbReference type="CDD" id="cd02540">
    <property type="entry name" value="GT2_GlmU_N_bac"/>
    <property type="match status" value="1"/>
</dbReference>
<dbReference type="GO" id="GO:0006048">
    <property type="term" value="P:UDP-N-acetylglucosamine biosynthetic process"/>
    <property type="evidence" value="ECO:0007669"/>
    <property type="project" value="UniProtKB-UniPathway"/>
</dbReference>
<feature type="binding site" evidence="18">
    <location>
        <position position="71"/>
    </location>
    <ligand>
        <name>UDP-N-acetyl-alpha-D-glucosamine</name>
        <dbReference type="ChEBI" id="CHEBI:57705"/>
    </ligand>
</feature>
<comment type="caution">
    <text evidence="21">The sequence shown here is derived from an EMBL/GenBank/DDBJ whole genome shotgun (WGS) entry which is preliminary data.</text>
</comment>
<keyword evidence="5 18" id="KW-0808">Transferase</keyword>
<dbReference type="PANTHER" id="PTHR43584:SF3">
    <property type="entry name" value="BIFUNCTIONAL PROTEIN GLMU"/>
    <property type="match status" value="1"/>
</dbReference>
<comment type="function">
    <text evidence="17 18">Catalyzes the last two sequential reactions in the de novo biosynthetic pathway for UDP-N-acetylglucosamine (UDP-GlcNAc). The C-terminal domain catalyzes the transfer of acetyl group from acetyl coenzyme A to glucosamine-1-phosphate (GlcN-1-P) to produce N-acetylglucosamine-1-phosphate (GlcNAc-1-P), which is converted into UDP-GlcNAc by the transfer of uridine 5-monophosphate (from uridine 5-triphosphate), a reaction catalyzed by the N-terminal domain.</text>
</comment>
<evidence type="ECO:0000256" key="17">
    <source>
        <dbReference type="ARBA" id="ARBA00049628"/>
    </source>
</evidence>
<dbReference type="UniPathway" id="UPA00973"/>
<dbReference type="InterPro" id="IPR005882">
    <property type="entry name" value="Bifunctional_GlmU"/>
</dbReference>
<feature type="binding site" evidence="18">
    <location>
        <position position="329"/>
    </location>
    <ligand>
        <name>UDP-N-acetyl-alpha-D-glucosamine</name>
        <dbReference type="ChEBI" id="CHEBI:57705"/>
    </ligand>
</feature>
<accession>A0A840BQR7</accession>
<dbReference type="InterPro" id="IPR029044">
    <property type="entry name" value="Nucleotide-diphossugar_trans"/>
</dbReference>
<dbReference type="PANTHER" id="PTHR43584">
    <property type="entry name" value="NUCLEOTIDYL TRANSFERASE"/>
    <property type="match status" value="1"/>
</dbReference>
<evidence type="ECO:0000256" key="14">
    <source>
        <dbReference type="ARBA" id="ARBA00023316"/>
    </source>
</evidence>
<dbReference type="InterPro" id="IPR038009">
    <property type="entry name" value="GlmU_C_LbH"/>
</dbReference>
<evidence type="ECO:0000256" key="18">
    <source>
        <dbReference type="HAMAP-Rule" id="MF_01631"/>
    </source>
</evidence>
<feature type="region of interest" description="Linker" evidence="18">
    <location>
        <begin position="226"/>
        <end position="246"/>
    </location>
</feature>
<dbReference type="EMBL" id="JACIET010000002">
    <property type="protein sequence ID" value="MBB4013156.1"/>
    <property type="molecule type" value="Genomic_DNA"/>
</dbReference>
<dbReference type="GO" id="GO:0009252">
    <property type="term" value="P:peptidoglycan biosynthetic process"/>
    <property type="evidence" value="ECO:0007669"/>
    <property type="project" value="UniProtKB-UniRule"/>
</dbReference>